<dbReference type="Pfam" id="PF20026">
    <property type="entry name" value="DUF6434"/>
    <property type="match status" value="1"/>
</dbReference>
<dbReference type="PATRIC" id="fig|80854.5.peg.2771"/>
<protein>
    <recommendedName>
        <fullName evidence="1">DUF6434 domain-containing protein</fullName>
    </recommendedName>
</protein>
<evidence type="ECO:0000259" key="1">
    <source>
        <dbReference type="Pfam" id="PF20026"/>
    </source>
</evidence>
<feature type="domain" description="DUF6434" evidence="1">
    <location>
        <begin position="4"/>
        <end position="66"/>
    </location>
</feature>
<sequence length="71" mass="8479">MDEFDWHKDTISSSTLITSSYKNTQNVRRFFKLKCGENFKFDRNFMLWMKGAQGLTMGDAVGEWLSREPWY</sequence>
<accession>A0A090IEQ2</accession>
<dbReference type="STRING" id="80854.MVIS_2604"/>
<dbReference type="AlphaFoldDB" id="A0A090IEQ2"/>
<dbReference type="Proteomes" id="UP000183794">
    <property type="component" value="Unassembled WGS sequence"/>
</dbReference>
<organism evidence="2 3">
    <name type="scientific">Moritella viscosa</name>
    <dbReference type="NCBI Taxonomy" id="80854"/>
    <lineage>
        <taxon>Bacteria</taxon>
        <taxon>Pseudomonadati</taxon>
        <taxon>Pseudomonadota</taxon>
        <taxon>Gammaproteobacteria</taxon>
        <taxon>Alteromonadales</taxon>
        <taxon>Moritellaceae</taxon>
        <taxon>Moritella</taxon>
    </lineage>
</organism>
<dbReference type="KEGG" id="mvs:MVIS_2604"/>
<dbReference type="RefSeq" id="WP_045110756.1">
    <property type="nucleotide sequence ID" value="NZ_CAWRBC010000028.1"/>
</dbReference>
<proteinExistence type="predicted"/>
<dbReference type="InterPro" id="IPR045492">
    <property type="entry name" value="DUF6434"/>
</dbReference>
<dbReference type="OrthoDB" id="9778090at2"/>
<name>A0A090IEQ2_9GAMM</name>
<dbReference type="HOGENOM" id="CLU_192152_0_0_6"/>
<gene>
    <name evidence="2" type="ORF">NVI5450_3547</name>
</gene>
<evidence type="ECO:0000313" key="2">
    <source>
        <dbReference type="EMBL" id="SGZ10176.1"/>
    </source>
</evidence>
<dbReference type="EMBL" id="FPLD01000100">
    <property type="protein sequence ID" value="SGZ10176.1"/>
    <property type="molecule type" value="Genomic_DNA"/>
</dbReference>
<reference evidence="2 3" key="1">
    <citation type="submission" date="2016-11" db="EMBL/GenBank/DDBJ databases">
        <authorList>
            <person name="Jaros S."/>
            <person name="Januszkiewicz K."/>
            <person name="Wedrychowicz H."/>
        </authorList>
    </citation>
    <scope>NUCLEOTIDE SEQUENCE [LARGE SCALE GENOMIC DNA]</scope>
    <source>
        <strain evidence="2">NVI 5450</strain>
    </source>
</reference>
<evidence type="ECO:0000313" key="3">
    <source>
        <dbReference type="Proteomes" id="UP000183794"/>
    </source>
</evidence>